<dbReference type="Pfam" id="PF08238">
    <property type="entry name" value="Sel1"/>
    <property type="match status" value="3"/>
</dbReference>
<dbReference type="InterPro" id="IPR011990">
    <property type="entry name" value="TPR-like_helical_dom_sf"/>
</dbReference>
<dbReference type="RefSeq" id="WP_273892208.1">
    <property type="nucleotide sequence ID" value="NZ_JAMDGP010000026.1"/>
</dbReference>
<keyword evidence="2" id="KW-1185">Reference proteome</keyword>
<dbReference type="PANTHER" id="PTHR11102">
    <property type="entry name" value="SEL-1-LIKE PROTEIN"/>
    <property type="match status" value="1"/>
</dbReference>
<dbReference type="PANTHER" id="PTHR11102:SF160">
    <property type="entry name" value="ERAD-ASSOCIATED E3 UBIQUITIN-PROTEIN LIGASE COMPONENT HRD3"/>
    <property type="match status" value="1"/>
</dbReference>
<gene>
    <name evidence="1" type="ORF">M5G17_06730</name>
</gene>
<dbReference type="EMBL" id="JAMDGZ010000014">
    <property type="protein sequence ID" value="MDD1013379.1"/>
    <property type="molecule type" value="Genomic_DNA"/>
</dbReference>
<comment type="caution">
    <text evidence="1">The sequence shown here is derived from an EMBL/GenBank/DDBJ whole genome shotgun (WGS) entry which is preliminary data.</text>
</comment>
<evidence type="ECO:0008006" key="3">
    <source>
        <dbReference type="Google" id="ProtNLM"/>
    </source>
</evidence>
<accession>A0ABT5P508</accession>
<protein>
    <recommendedName>
        <fullName evidence="3">Sel1 repeat-containing protein</fullName>
    </recommendedName>
</protein>
<dbReference type="InterPro" id="IPR050767">
    <property type="entry name" value="Sel1_AlgK"/>
</dbReference>
<dbReference type="Proteomes" id="UP001148184">
    <property type="component" value="Unassembled WGS sequence"/>
</dbReference>
<name>A0ABT5P508_9PSED</name>
<reference evidence="1 2" key="1">
    <citation type="submission" date="2022-05" db="EMBL/GenBank/DDBJ databases">
        <title>Novel Pseudomonas spp. Isolated from a Rainbow Trout Aquaculture Facility.</title>
        <authorList>
            <person name="Testerman T."/>
            <person name="Graf J."/>
        </authorList>
    </citation>
    <scope>NUCLEOTIDE SEQUENCE [LARGE SCALE GENOMIC DNA]</scope>
    <source>
        <strain evidence="1 2">ID1025</strain>
    </source>
</reference>
<evidence type="ECO:0000313" key="2">
    <source>
        <dbReference type="Proteomes" id="UP001148184"/>
    </source>
</evidence>
<dbReference type="Gene3D" id="1.25.40.10">
    <property type="entry name" value="Tetratricopeptide repeat domain"/>
    <property type="match status" value="1"/>
</dbReference>
<dbReference type="SMART" id="SM00671">
    <property type="entry name" value="SEL1"/>
    <property type="match status" value="2"/>
</dbReference>
<proteinExistence type="predicted"/>
<sequence>MVITDEKPLHRDKLRYIERYANDGNAKCKAILGKLYQIGGYGVDQDFRKARALFAESAKLDPANNIQLGQMAELGEGEPVDYTKARKLYRLAGNTAALSLGRLMEEGKGGPQDLPGALSVYLESTEFCGDDTWRAMSRLRKQGQPLNELQAKRFQLIWLESLVNRQKRLLAVREVFEAVNATGEAKKVTLSYLFKSDSGKPQVTMIQGSGDANVDSWIMKAASRLTMGEWAPLTDSSGELEIRAPIELPLLAAQNLPGMCVSRPCN</sequence>
<organism evidence="1 2">
    <name type="scientific">Pseudomonas rubra</name>
    <dbReference type="NCBI Taxonomy" id="2942627"/>
    <lineage>
        <taxon>Bacteria</taxon>
        <taxon>Pseudomonadati</taxon>
        <taxon>Pseudomonadota</taxon>
        <taxon>Gammaproteobacteria</taxon>
        <taxon>Pseudomonadales</taxon>
        <taxon>Pseudomonadaceae</taxon>
        <taxon>Pseudomonas</taxon>
    </lineage>
</organism>
<dbReference type="InterPro" id="IPR006597">
    <property type="entry name" value="Sel1-like"/>
</dbReference>
<evidence type="ECO:0000313" key="1">
    <source>
        <dbReference type="EMBL" id="MDD1013379.1"/>
    </source>
</evidence>
<dbReference type="SUPFAM" id="SSF81901">
    <property type="entry name" value="HCP-like"/>
    <property type="match status" value="1"/>
</dbReference>